<protein>
    <submittedName>
        <fullName evidence="1">Uncharacterized protein</fullName>
    </submittedName>
</protein>
<accession>A0A1M5V0W7</accession>
<dbReference type="Proteomes" id="UP000190675">
    <property type="component" value="Chromosome I"/>
</dbReference>
<evidence type="ECO:0000313" key="1">
    <source>
        <dbReference type="EMBL" id="SHH68895.1"/>
    </source>
</evidence>
<dbReference type="AlphaFoldDB" id="A0A1M5V0W7"/>
<name>A0A1M5V0W7_9BRAD</name>
<gene>
    <name evidence="1" type="ORF">SAMN05444169_8813</name>
</gene>
<reference evidence="1 2" key="1">
    <citation type="submission" date="2016-11" db="EMBL/GenBank/DDBJ databases">
        <authorList>
            <person name="Jaros S."/>
            <person name="Januszkiewicz K."/>
            <person name="Wedrychowicz H."/>
        </authorList>
    </citation>
    <scope>NUCLEOTIDE SEQUENCE [LARGE SCALE GENOMIC DNA]</scope>
    <source>
        <strain evidence="1 2">GAS242</strain>
    </source>
</reference>
<sequence length="116" mass="13007">MQSGGLDLTESQPLLEKETGRNHFNELLIELNLSLSVLPRPFTTAMIARAIPAAIRPYSIAVAPDWSDRKFNKVRFKPASSGVPYVELELLNGSRTTCSRLRLAKSVRANFRYNCL</sequence>
<evidence type="ECO:0000313" key="2">
    <source>
        <dbReference type="Proteomes" id="UP000190675"/>
    </source>
</evidence>
<dbReference type="EMBL" id="LT670818">
    <property type="protein sequence ID" value="SHH68895.1"/>
    <property type="molecule type" value="Genomic_DNA"/>
</dbReference>
<proteinExistence type="predicted"/>
<organism evidence="1 2">
    <name type="scientific">Bradyrhizobium erythrophlei</name>
    <dbReference type="NCBI Taxonomy" id="1437360"/>
    <lineage>
        <taxon>Bacteria</taxon>
        <taxon>Pseudomonadati</taxon>
        <taxon>Pseudomonadota</taxon>
        <taxon>Alphaproteobacteria</taxon>
        <taxon>Hyphomicrobiales</taxon>
        <taxon>Nitrobacteraceae</taxon>
        <taxon>Bradyrhizobium</taxon>
    </lineage>
</organism>